<reference evidence="2" key="1">
    <citation type="submission" date="2020-02" db="EMBL/GenBank/DDBJ databases">
        <authorList>
            <person name="Meier V. D."/>
        </authorList>
    </citation>
    <scope>NUCLEOTIDE SEQUENCE</scope>
    <source>
        <strain evidence="2">AVDCRST_MAG74</strain>
    </source>
</reference>
<dbReference type="InterPro" id="IPR009474">
    <property type="entry name" value="BrxB/BrxA"/>
</dbReference>
<dbReference type="Pfam" id="PF06491">
    <property type="entry name" value="Disulph_isomer"/>
    <property type="match status" value="1"/>
</dbReference>
<sequence>MPYPEIMIHGMRQELAQLGIEETKTPEAVKAAVENTDGTVMVVVNSVCGCAAGGVRPGIAMALQNSQAKPDKSITVFAGADIDATDIARDYFTDYRPSSPAIGFLKNGKLVSMFERKDLEGRHPQQIAQALVAAFNEHCAKTEAANN</sequence>
<protein>
    <recommendedName>
        <fullName evidence="3">BrxA/BrxB family bacilliredoxin</fullName>
    </recommendedName>
</protein>
<dbReference type="Gene3D" id="3.40.30.10">
    <property type="entry name" value="Glutaredoxin"/>
    <property type="match status" value="1"/>
</dbReference>
<accession>A0A6J4PVK6</accession>
<gene>
    <name evidence="2" type="ORF">AVDCRST_MAG74-2962</name>
</gene>
<organism evidence="2">
    <name type="scientific">uncultured Pyrinomonadaceae bacterium</name>
    <dbReference type="NCBI Taxonomy" id="2283094"/>
    <lineage>
        <taxon>Bacteria</taxon>
        <taxon>Pseudomonadati</taxon>
        <taxon>Acidobacteriota</taxon>
        <taxon>Blastocatellia</taxon>
        <taxon>Blastocatellales</taxon>
        <taxon>Pyrinomonadaceae</taxon>
        <taxon>environmental samples</taxon>
    </lineage>
</organism>
<dbReference type="EMBL" id="CADCUR010000270">
    <property type="protein sequence ID" value="CAA9420876.1"/>
    <property type="molecule type" value="Genomic_DNA"/>
</dbReference>
<evidence type="ECO:0000313" key="2">
    <source>
        <dbReference type="EMBL" id="CAA9420876.1"/>
    </source>
</evidence>
<name>A0A6J4PVK6_9BACT</name>
<evidence type="ECO:0000256" key="1">
    <source>
        <dbReference type="ARBA" id="ARBA00038305"/>
    </source>
</evidence>
<dbReference type="NCBIfam" id="TIGR04191">
    <property type="entry name" value="YphP_YqiW"/>
    <property type="match status" value="1"/>
</dbReference>
<comment type="similarity">
    <text evidence="1">Belongs to the bacilliredoxin family.</text>
</comment>
<proteinExistence type="inferred from homology"/>
<dbReference type="AlphaFoldDB" id="A0A6J4PVK6"/>
<dbReference type="PANTHER" id="PTHR40052">
    <property type="entry name" value="UPF0403 PROTEIN YQIW-RELATED"/>
    <property type="match status" value="1"/>
</dbReference>
<dbReference type="PANTHER" id="PTHR40052:SF2">
    <property type="entry name" value="BACILLIREDOXIN BRXA"/>
    <property type="match status" value="1"/>
</dbReference>
<evidence type="ECO:0008006" key="3">
    <source>
        <dbReference type="Google" id="ProtNLM"/>
    </source>
</evidence>